<feature type="transmembrane region" description="Helical" evidence="7">
    <location>
        <begin position="968"/>
        <end position="987"/>
    </location>
</feature>
<evidence type="ECO:0000256" key="1">
    <source>
        <dbReference type="ARBA" id="ARBA00004651"/>
    </source>
</evidence>
<feature type="transmembrane region" description="Helical" evidence="7">
    <location>
        <begin position="565"/>
        <end position="588"/>
    </location>
</feature>
<organism evidence="9">
    <name type="scientific">bioreactor metagenome</name>
    <dbReference type="NCBI Taxonomy" id="1076179"/>
    <lineage>
        <taxon>unclassified sequences</taxon>
        <taxon>metagenomes</taxon>
        <taxon>ecological metagenomes</taxon>
    </lineage>
</organism>
<dbReference type="InterPro" id="IPR038766">
    <property type="entry name" value="Membrane_comp_ABC_pdt"/>
</dbReference>
<feature type="domain" description="ABC3 transporter permease C-terminal" evidence="8">
    <location>
        <begin position="523"/>
        <end position="633"/>
    </location>
</feature>
<feature type="transmembrane region" description="Helical" evidence="7">
    <location>
        <begin position="608"/>
        <end position="634"/>
    </location>
</feature>
<evidence type="ECO:0000313" key="9">
    <source>
        <dbReference type="EMBL" id="MPM04520.1"/>
    </source>
</evidence>
<keyword evidence="4 7" id="KW-1133">Transmembrane helix</keyword>
<comment type="caution">
    <text evidence="9">The sequence shown here is derived from an EMBL/GenBank/DDBJ whole genome shotgun (WGS) entry which is preliminary data.</text>
</comment>
<feature type="transmembrane region" description="Helical" evidence="7">
    <location>
        <begin position="21"/>
        <end position="41"/>
    </location>
</feature>
<keyword evidence="6" id="KW-0175">Coiled coil</keyword>
<dbReference type="Pfam" id="PF02687">
    <property type="entry name" value="FtsX"/>
    <property type="match status" value="2"/>
</dbReference>
<evidence type="ECO:0000259" key="8">
    <source>
        <dbReference type="Pfam" id="PF02687"/>
    </source>
</evidence>
<evidence type="ECO:0000256" key="7">
    <source>
        <dbReference type="SAM" id="Phobius"/>
    </source>
</evidence>
<evidence type="ECO:0000256" key="6">
    <source>
        <dbReference type="SAM" id="Coils"/>
    </source>
</evidence>
<feature type="transmembrane region" description="Helical" evidence="7">
    <location>
        <begin position="1007"/>
        <end position="1027"/>
    </location>
</feature>
<evidence type="ECO:0000256" key="3">
    <source>
        <dbReference type="ARBA" id="ARBA00022692"/>
    </source>
</evidence>
<dbReference type="AlphaFoldDB" id="A0A644WL61"/>
<evidence type="ECO:0000256" key="5">
    <source>
        <dbReference type="ARBA" id="ARBA00023136"/>
    </source>
</evidence>
<feature type="transmembrane region" description="Helical" evidence="7">
    <location>
        <begin position="523"/>
        <end position="544"/>
    </location>
</feature>
<proteinExistence type="predicted"/>
<accession>A0A644WL61</accession>
<feature type="transmembrane region" description="Helical" evidence="7">
    <location>
        <begin position="689"/>
        <end position="709"/>
    </location>
</feature>
<dbReference type="PANTHER" id="PTHR30287">
    <property type="entry name" value="MEMBRANE COMPONENT OF PREDICTED ABC SUPERFAMILY METABOLITE UPTAKE TRANSPORTER"/>
    <property type="match status" value="1"/>
</dbReference>
<evidence type="ECO:0000256" key="2">
    <source>
        <dbReference type="ARBA" id="ARBA00022475"/>
    </source>
</evidence>
<dbReference type="InterPro" id="IPR003838">
    <property type="entry name" value="ABC3_permease_C"/>
</dbReference>
<keyword evidence="3 7" id="KW-0812">Transmembrane</keyword>
<evidence type="ECO:0000256" key="4">
    <source>
        <dbReference type="ARBA" id="ARBA00022989"/>
    </source>
</evidence>
<keyword evidence="2" id="KW-1003">Cell membrane</keyword>
<name>A0A644WL61_9ZZZZ</name>
<protein>
    <recommendedName>
        <fullName evidence="8">ABC3 transporter permease C-terminal domain-containing protein</fullName>
    </recommendedName>
</protein>
<reference evidence="9" key="1">
    <citation type="submission" date="2019-08" db="EMBL/GenBank/DDBJ databases">
        <authorList>
            <person name="Kucharzyk K."/>
            <person name="Murdoch R.W."/>
            <person name="Higgins S."/>
            <person name="Loffler F."/>
        </authorList>
    </citation>
    <scope>NUCLEOTIDE SEQUENCE</scope>
</reference>
<sequence>MVMRRHAAWHKNERREVLRTLGRFLSILMIVMIGVGFFSGLKVTKRAMVDTGNEYLKTNAMYDERLLTTVGIDTDDPAEIAALPGVEAAEGAEKLDFLALMDDGTSPVFAAHSITESVNLLSLTAGRMPLSNDECVVDAREFSQSDIGRVVTVSPENDEDTIDSFAYSAYTIVGVVNSVDYLNLERGTTNLSGGKISAFIYLPLGGFNMDYFTELFVKLEDTGAIFTDAYEAQVDVMEQPLTDKLEELANTRYHNLVQEALDQISDAENEYNDGYATYLQEKADAEQELDDAWQQLEDADVHIRLGWGVIYDNEDALESAKSDYETGLAAYTQGLSDYESQKAASDAAFAAAQSEIDTQRLLLQGALAAAVSAGDAVQIAYYQGLLDALEISQTTLNTQKGIADAQFAAAKTQLDDTKAQLDAASLQIAAGSAQLREGKHQLNLAREQYDEGLAEYQDAKAEADQQFADAEQELADGKAEIDDAKDQLADLKEPDCYVLDRSANIGYSCFENDSAIVEGIAKVFPVFFFLVAALVCMTTMARMVEEQRTQIGTLKALGYGDGAIALKYISYSTSAATIGCVIGFFGGIKLFPWVVWQAYGMLYGFAPILYVIDWNLFFVSLAVTLLCSAGVTAVTCRAETTLMPAQLMRPKAPKEGKRVFLERFTFFWNRLSFMKKVSFRNVFRYKQRLFMMVLGIGGCMALLLTGFGVRDSVSNIASEQFETIMKYDLGIAFDTPKNEAEREQFTEDTSDMLSECVFLCSDTLDVPSNEGTKTVNVFATDDPDITKLFDLHYDGESLPYPADGSVVISDKLARVTGVSRGDKIPVLVDGTRTVELPVSGIFENYVYYYILMTPATYETTFETECAYKTALATSAVEDVHKAAADLINNRGASNVAVTEDIRSRVDNMMTSMNYIVLLVIVSAAALAMVVLFNLSNINVTERIREIATIKVLGFYAPEVGAYVFRENLVLTFLGALAGIPLGIWLHRFVMGQLSFDMVTFKVMITPLSFLLSAAITFSFTFLVDLLMRRKLGKIDMVESLKAIE</sequence>
<comment type="subcellular location">
    <subcellularLocation>
        <location evidence="1">Cell membrane</location>
        <topology evidence="1">Multi-pass membrane protein</topology>
    </subcellularLocation>
</comment>
<keyword evidence="5 7" id="KW-0472">Membrane</keyword>
<dbReference type="PANTHER" id="PTHR30287:SF1">
    <property type="entry name" value="INNER MEMBRANE PROTEIN"/>
    <property type="match status" value="1"/>
</dbReference>
<feature type="transmembrane region" description="Helical" evidence="7">
    <location>
        <begin position="912"/>
        <end position="934"/>
    </location>
</feature>
<dbReference type="GO" id="GO:0005886">
    <property type="term" value="C:plasma membrane"/>
    <property type="evidence" value="ECO:0007669"/>
    <property type="project" value="UniProtKB-SubCell"/>
</dbReference>
<dbReference type="EMBL" id="VSSQ01001046">
    <property type="protein sequence ID" value="MPM04520.1"/>
    <property type="molecule type" value="Genomic_DNA"/>
</dbReference>
<feature type="coiled-coil region" evidence="6">
    <location>
        <begin position="407"/>
        <end position="487"/>
    </location>
</feature>
<gene>
    <name evidence="9" type="ORF">SDC9_50798</name>
</gene>
<feature type="domain" description="ABC3 transporter permease C-terminal" evidence="8">
    <location>
        <begin position="918"/>
        <end position="1034"/>
    </location>
</feature>